<evidence type="ECO:0000256" key="4">
    <source>
        <dbReference type="ARBA" id="ARBA00023143"/>
    </source>
</evidence>
<dbReference type="InterPro" id="IPR001782">
    <property type="entry name" value="Flag_FlgI"/>
</dbReference>
<dbReference type="GO" id="GO:0005198">
    <property type="term" value="F:structural molecule activity"/>
    <property type="evidence" value="ECO:0007669"/>
    <property type="project" value="InterPro"/>
</dbReference>
<dbReference type="RefSeq" id="WP_146399095.1">
    <property type="nucleotide sequence ID" value="NZ_SJPQ01000002.1"/>
</dbReference>
<keyword evidence="4" id="KW-0975">Bacterial flagellum</keyword>
<proteinExistence type="predicted"/>
<dbReference type="Pfam" id="PF02119">
    <property type="entry name" value="FlgI"/>
    <property type="match status" value="2"/>
</dbReference>
<dbReference type="GO" id="GO:0009428">
    <property type="term" value="C:bacterial-type flagellum basal body, distal rod, P ring"/>
    <property type="evidence" value="ECO:0007669"/>
    <property type="project" value="InterPro"/>
</dbReference>
<keyword evidence="6" id="KW-0969">Cilium</keyword>
<keyword evidence="7" id="KW-1185">Reference proteome</keyword>
<comment type="function">
    <text evidence="1">Assembles around the rod to form the L-ring and probably protects the motor/basal body from shearing forces during rotation.</text>
</comment>
<dbReference type="EMBL" id="SJPQ01000002">
    <property type="protein sequence ID" value="TWT88222.1"/>
    <property type="molecule type" value="Genomic_DNA"/>
</dbReference>
<evidence type="ECO:0000256" key="3">
    <source>
        <dbReference type="ARBA" id="ARBA00022729"/>
    </source>
</evidence>
<dbReference type="GO" id="GO:0071973">
    <property type="term" value="P:bacterial-type flagellum-dependent cell motility"/>
    <property type="evidence" value="ECO:0007669"/>
    <property type="project" value="InterPro"/>
</dbReference>
<accession>A0A5C5ZLA5</accession>
<dbReference type="PANTHER" id="PTHR30381:SF0">
    <property type="entry name" value="FLAGELLAR P-RING PROTEIN"/>
    <property type="match status" value="1"/>
</dbReference>
<dbReference type="AlphaFoldDB" id="A0A5C5ZLA5"/>
<keyword evidence="3 5" id="KW-0732">Signal</keyword>
<dbReference type="PANTHER" id="PTHR30381">
    <property type="entry name" value="FLAGELLAR P-RING PERIPLASMIC PROTEIN FLGI"/>
    <property type="match status" value="1"/>
</dbReference>
<evidence type="ECO:0000256" key="2">
    <source>
        <dbReference type="ARBA" id="ARBA00004117"/>
    </source>
</evidence>
<gene>
    <name evidence="6" type="primary">flgI</name>
    <name evidence="6" type="ORF">Mal64_17010</name>
</gene>
<dbReference type="OrthoDB" id="9786431at2"/>
<reference evidence="6 7" key="1">
    <citation type="submission" date="2019-02" db="EMBL/GenBank/DDBJ databases">
        <title>Deep-cultivation of Planctomycetes and their phenomic and genomic characterization uncovers novel biology.</title>
        <authorList>
            <person name="Wiegand S."/>
            <person name="Jogler M."/>
            <person name="Boedeker C."/>
            <person name="Pinto D."/>
            <person name="Vollmers J."/>
            <person name="Rivas-Marin E."/>
            <person name="Kohn T."/>
            <person name="Peeters S.H."/>
            <person name="Heuer A."/>
            <person name="Rast P."/>
            <person name="Oberbeckmann S."/>
            <person name="Bunk B."/>
            <person name="Jeske O."/>
            <person name="Meyerdierks A."/>
            <person name="Storesund J.E."/>
            <person name="Kallscheuer N."/>
            <person name="Luecker S."/>
            <person name="Lage O.M."/>
            <person name="Pohl T."/>
            <person name="Merkel B.J."/>
            <person name="Hornburger P."/>
            <person name="Mueller R.-W."/>
            <person name="Bruemmer F."/>
            <person name="Labrenz M."/>
            <person name="Spormann A.M."/>
            <person name="Op Den Camp H."/>
            <person name="Overmann J."/>
            <person name="Amann R."/>
            <person name="Jetten M.S.M."/>
            <person name="Mascher T."/>
            <person name="Medema M.H."/>
            <person name="Devos D.P."/>
            <person name="Kaster A.-K."/>
            <person name="Ovreas L."/>
            <person name="Rohde M."/>
            <person name="Galperin M.Y."/>
            <person name="Jogler C."/>
        </authorList>
    </citation>
    <scope>NUCLEOTIDE SEQUENCE [LARGE SCALE GENOMIC DNA]</scope>
    <source>
        <strain evidence="6 7">Mal64</strain>
    </source>
</reference>
<feature type="chain" id="PRO_5022705554" evidence="5">
    <location>
        <begin position="31"/>
        <end position="371"/>
    </location>
</feature>
<evidence type="ECO:0000313" key="6">
    <source>
        <dbReference type="EMBL" id="TWT88222.1"/>
    </source>
</evidence>
<organism evidence="6 7">
    <name type="scientific">Pseudobythopirellula maris</name>
    <dbReference type="NCBI Taxonomy" id="2527991"/>
    <lineage>
        <taxon>Bacteria</taxon>
        <taxon>Pseudomonadati</taxon>
        <taxon>Planctomycetota</taxon>
        <taxon>Planctomycetia</taxon>
        <taxon>Pirellulales</taxon>
        <taxon>Lacipirellulaceae</taxon>
        <taxon>Pseudobythopirellula</taxon>
    </lineage>
</organism>
<comment type="subcellular location">
    <subcellularLocation>
        <location evidence="2">Bacterial flagellum basal body</location>
    </subcellularLocation>
</comment>
<evidence type="ECO:0000256" key="5">
    <source>
        <dbReference type="SAM" id="SignalP"/>
    </source>
</evidence>
<protein>
    <submittedName>
        <fullName evidence="6">Flagellar P-ring protein</fullName>
    </submittedName>
</protein>
<keyword evidence="6" id="KW-0282">Flagellum</keyword>
<dbReference type="GO" id="GO:0030288">
    <property type="term" value="C:outer membrane-bounded periplasmic space"/>
    <property type="evidence" value="ECO:0007669"/>
    <property type="project" value="InterPro"/>
</dbReference>
<dbReference type="PRINTS" id="PR01010">
    <property type="entry name" value="FLGPRINGFLGI"/>
</dbReference>
<evidence type="ECO:0000313" key="7">
    <source>
        <dbReference type="Proteomes" id="UP000315440"/>
    </source>
</evidence>
<sequence precursor="true">MKQSSLNPLRFALLALAGLIAWAHAPAAMAQSYTKLRNICRIKGQEENLLHGFGLVVGLNGTGATKDLATMQALSKLMIEMGIPVSDTGRFDERAEEALKNVKNVALVRVTATVPSTGARTGDQLDCYVSAINGKSLEGGRLEFTYLVGPNKSDNRIYAVCNGQLQVDDPSQPMVAVVHNGCRMEQDVYTKYMTDDHWITFVLNHNHADFLVASEVAEAIGNKYSDNYLDASIDFEANRQEYVHAVDAANVRVRVPEGSYNDEVAFISDLLETRIINAEPEARVVINSRTGSIVISGDVEIGDVLFSHRNLMVETGAAAGFLPIDVSQSNKPKLDKLVQALANLKVPAEDVVQIIKAIDDMGKLHAKLIIK</sequence>
<evidence type="ECO:0000256" key="1">
    <source>
        <dbReference type="ARBA" id="ARBA00002591"/>
    </source>
</evidence>
<comment type="caution">
    <text evidence="6">The sequence shown here is derived from an EMBL/GenBank/DDBJ whole genome shotgun (WGS) entry which is preliminary data.</text>
</comment>
<feature type="signal peptide" evidence="5">
    <location>
        <begin position="1"/>
        <end position="30"/>
    </location>
</feature>
<keyword evidence="6" id="KW-0966">Cell projection</keyword>
<dbReference type="Proteomes" id="UP000315440">
    <property type="component" value="Unassembled WGS sequence"/>
</dbReference>
<name>A0A5C5ZLA5_9BACT</name>